<dbReference type="SUPFAM" id="SSF53098">
    <property type="entry name" value="Ribonuclease H-like"/>
    <property type="match status" value="2"/>
</dbReference>
<evidence type="ECO:0000259" key="2">
    <source>
        <dbReference type="Pfam" id="PF13456"/>
    </source>
</evidence>
<dbReference type="Gene3D" id="3.30.420.10">
    <property type="entry name" value="Ribonuclease H-like superfamily/Ribonuclease H"/>
    <property type="match status" value="2"/>
</dbReference>
<sequence>MSLHGRAVSRAVSFAVLLSPYHLKVKRIRELDTDFAQLLQATVTPHIGLAESLSHLAPPSKNSATVRLDPELLYAHVPQDFVGHVLSFDGSAKTEKNGGYGSCSWILWSLPSWDIVIAASAHLPSTTVNIAEYTGMNNGVMAALERGLTDLIIVGDARLAIQQSMGVMACKKEALQLELARHKKPTDQLSSVRYLHVLRHYNAAADSLATEALESKMGRVVLSSDRKTELKELNRVSEILYTSTDSANPGEPRAEMTVMTRRQTRRVHFQDEANKASAGISQNTSLHYKEANSPNDSAGISQNTGLHYKEANSPNSRTEGLQFESPRAPKRVRRVKDQAEVEVSEGRIPDATDIDPAVDQAERRRRISKAQDDELRWADLKAILRGELDSLTHRRAQNASKIDDSFVLSEDGLLYYQGQRRGRAEPDSAGISLRLVVPTTMVDEVLHSCHNSIEGHHQGIAFAELMQSSSRATLSYRPQGNGQQERLVKTMIQTVRAYVEYPLQADWDDIAEKLVHAINNSRDTTRRETPFYLVHGWDAQSTLKSMTATIKKDPANSADAAQWRREANRQREIAPQLAKVYQVAEKAERAEAHNARLSGKEKRSLPESTQLTRERSTDNEVADSEDEPTEPQRSLFRAGDQVLLFMERIRPGLKKKLAHRWHDPFRVKKKVEEFAYELELPDKSGYRFYPLGTQ</sequence>
<dbReference type="Pfam" id="PF13456">
    <property type="entry name" value="RVT_3"/>
    <property type="match status" value="1"/>
</dbReference>
<feature type="region of interest" description="Disordered" evidence="1">
    <location>
        <begin position="271"/>
        <end position="344"/>
    </location>
</feature>
<dbReference type="GO" id="GO:0003676">
    <property type="term" value="F:nucleic acid binding"/>
    <property type="evidence" value="ECO:0007669"/>
    <property type="project" value="InterPro"/>
</dbReference>
<feature type="compositionally biased region" description="Acidic residues" evidence="1">
    <location>
        <begin position="620"/>
        <end position="629"/>
    </location>
</feature>
<feature type="compositionally biased region" description="Basic and acidic residues" evidence="1">
    <location>
        <begin position="591"/>
        <end position="605"/>
    </location>
</feature>
<dbReference type="InterPro" id="IPR036397">
    <property type="entry name" value="RNaseH_sf"/>
</dbReference>
<dbReference type="InterPro" id="IPR050951">
    <property type="entry name" value="Retrovirus_Pol_polyprotein"/>
</dbReference>
<dbReference type="GO" id="GO:0004523">
    <property type="term" value="F:RNA-DNA hybrid ribonuclease activity"/>
    <property type="evidence" value="ECO:0007669"/>
    <property type="project" value="InterPro"/>
</dbReference>
<evidence type="ECO:0000313" key="5">
    <source>
        <dbReference type="Proteomes" id="UP001165121"/>
    </source>
</evidence>
<evidence type="ECO:0000259" key="3">
    <source>
        <dbReference type="Pfam" id="PF24626"/>
    </source>
</evidence>
<evidence type="ECO:0000256" key="1">
    <source>
        <dbReference type="SAM" id="MobiDB-lite"/>
    </source>
</evidence>
<comment type="caution">
    <text evidence="4">The sequence shown here is derived from an EMBL/GenBank/DDBJ whole genome shotgun (WGS) entry which is preliminary data.</text>
</comment>
<proteinExistence type="predicted"/>
<dbReference type="InterPro" id="IPR012337">
    <property type="entry name" value="RNaseH-like_sf"/>
</dbReference>
<dbReference type="AlphaFoldDB" id="A0A9W6XQ12"/>
<dbReference type="Pfam" id="PF24626">
    <property type="entry name" value="SH3_Tf2-1"/>
    <property type="match status" value="1"/>
</dbReference>
<gene>
    <name evidence="4" type="ORF">Pfra01_001425400</name>
</gene>
<feature type="region of interest" description="Disordered" evidence="1">
    <location>
        <begin position="591"/>
        <end position="635"/>
    </location>
</feature>
<feature type="domain" description="Tf2-1-like SH3-like" evidence="3">
    <location>
        <begin position="639"/>
        <end position="684"/>
    </location>
</feature>
<dbReference type="Proteomes" id="UP001165121">
    <property type="component" value="Unassembled WGS sequence"/>
</dbReference>
<dbReference type="InterPro" id="IPR056924">
    <property type="entry name" value="SH3_Tf2-1"/>
</dbReference>
<feature type="compositionally biased region" description="Basic and acidic residues" evidence="1">
    <location>
        <begin position="335"/>
        <end position="344"/>
    </location>
</feature>
<protein>
    <submittedName>
        <fullName evidence="4">Unnamed protein product</fullName>
    </submittedName>
</protein>
<organism evidence="4 5">
    <name type="scientific">Phytophthora fragariaefolia</name>
    <dbReference type="NCBI Taxonomy" id="1490495"/>
    <lineage>
        <taxon>Eukaryota</taxon>
        <taxon>Sar</taxon>
        <taxon>Stramenopiles</taxon>
        <taxon>Oomycota</taxon>
        <taxon>Peronosporomycetes</taxon>
        <taxon>Peronosporales</taxon>
        <taxon>Peronosporaceae</taxon>
        <taxon>Phytophthora</taxon>
    </lineage>
</organism>
<feature type="compositionally biased region" description="Polar residues" evidence="1">
    <location>
        <begin position="279"/>
        <end position="305"/>
    </location>
</feature>
<feature type="domain" description="RNase H type-1" evidence="2">
    <location>
        <begin position="95"/>
        <end position="212"/>
    </location>
</feature>
<keyword evidence="5" id="KW-1185">Reference proteome</keyword>
<accession>A0A9W6XQ12</accession>
<reference evidence="4" key="1">
    <citation type="submission" date="2023-04" db="EMBL/GenBank/DDBJ databases">
        <title>Phytophthora fragariaefolia NBRC 109709.</title>
        <authorList>
            <person name="Ichikawa N."/>
            <person name="Sato H."/>
            <person name="Tonouchi N."/>
        </authorList>
    </citation>
    <scope>NUCLEOTIDE SEQUENCE</scope>
    <source>
        <strain evidence="4">NBRC 109709</strain>
    </source>
</reference>
<dbReference type="InterPro" id="IPR002156">
    <property type="entry name" value="RNaseH_domain"/>
</dbReference>
<dbReference type="PANTHER" id="PTHR37984">
    <property type="entry name" value="PROTEIN CBG26694"/>
    <property type="match status" value="1"/>
</dbReference>
<name>A0A9W6XQ12_9STRA</name>
<evidence type="ECO:0000313" key="4">
    <source>
        <dbReference type="EMBL" id="GMF42908.1"/>
    </source>
</evidence>
<dbReference type="EMBL" id="BSXT01001492">
    <property type="protein sequence ID" value="GMF42908.1"/>
    <property type="molecule type" value="Genomic_DNA"/>
</dbReference>
<dbReference type="PANTHER" id="PTHR37984:SF5">
    <property type="entry name" value="PROTEIN NYNRIN-LIKE"/>
    <property type="match status" value="1"/>
</dbReference>